<dbReference type="EMBL" id="AJ279813">
    <property type="protein sequence ID" value="CAC19138.1"/>
    <property type="molecule type" value="Genomic_DNA"/>
</dbReference>
<proteinExistence type="predicted"/>
<feature type="compositionally biased region" description="Pro residues" evidence="1">
    <location>
        <begin position="25"/>
        <end position="37"/>
    </location>
</feature>
<name>Q9DSU7_9VIRU</name>
<reference evidence="2" key="1">
    <citation type="journal article" date="2000" name="J. Gen. Virol.">
        <title>Phylogenetic position of the Diadromus pulchellus ascovirus DNA polymerase among viruses with large double-stranded DNA genomes.</title>
        <authorList>
            <person name="Stasiak K."/>
            <person name="Demattei M.V."/>
            <person name="Federici B.A."/>
            <person name="Bigot Y."/>
        </authorList>
    </citation>
    <scope>NUCLEOTIDE SEQUENCE</scope>
</reference>
<accession>Q9DSU7</accession>
<feature type="region of interest" description="Disordered" evidence="1">
    <location>
        <begin position="1"/>
        <end position="45"/>
    </location>
</feature>
<feature type="compositionally biased region" description="Low complexity" evidence="1">
    <location>
        <begin position="1"/>
        <end position="13"/>
    </location>
</feature>
<evidence type="ECO:0000313" key="2">
    <source>
        <dbReference type="EMBL" id="CAC19138.1"/>
    </source>
</evidence>
<organism evidence="2">
    <name type="scientific">Diadromus pulchellus ascovirus 4a</name>
    <dbReference type="NCBI Taxonomy" id="158683"/>
    <lineage>
        <taxon>Viruses</taxon>
        <taxon>Varidnaviria</taxon>
        <taxon>Bamfordvirae</taxon>
        <taxon>Nucleocytoviricota</taxon>
        <taxon>Megaviricetes</taxon>
        <taxon>Pimascovirales</taxon>
        <taxon>Pimascovirales incertae sedis</taxon>
        <taxon>Ascoviridae</taxon>
        <taxon>Toursvirus</taxon>
        <taxon>Toursvirus dptv1a</taxon>
    </lineage>
</organism>
<evidence type="ECO:0000256" key="1">
    <source>
        <dbReference type="SAM" id="MobiDB-lite"/>
    </source>
</evidence>
<sequence>MSASRLAVHSSSSTGAADPTSFGTPCPPRAPRAPSPPTTGWTSSSAAAHRHVHRYLRLLGLRALDYSRLLQVHVHVVFVLLTTAVSFRYTSTSSSSKKALIKNAISELRKSKADRLSLGHVDASFTHCNLDIADNEVSLLPSRDISSSSSFILLFLQVSYVPHRARSLRYCAAVCRSRLMSSMFSAIDAMSSSDTTSNRSN</sequence>
<protein>
    <submittedName>
        <fullName evidence="2">Uncharacterized protein</fullName>
    </submittedName>
</protein>